<dbReference type="Proteomes" id="UP000198775">
    <property type="component" value="Unassembled WGS sequence"/>
</dbReference>
<name>A0A1H8MNN5_9EURY</name>
<sequence>MFSPNNTRPGQVIKSVLSSSRTDTGGGEDTASGDAAKVRPHQHLAPAIDKHIETLTGSRPVPPHDPLAQLEPLCVPNLRDDDAIERLIDAWLVEMTARDDVVIQYTSPEANANLVLQYLDITLFSDEVPPGTQYVRFSTLASGHGSWSRRQLHRDELVQELTDRLTSRTPMDTTPIGFDGTVDWIRIGTRDELGSPINDDPDPSR</sequence>
<keyword evidence="3" id="KW-1185">Reference proteome</keyword>
<dbReference type="EMBL" id="FOCX01000009">
    <property type="protein sequence ID" value="SEO18863.1"/>
    <property type="molecule type" value="Genomic_DNA"/>
</dbReference>
<evidence type="ECO:0000256" key="1">
    <source>
        <dbReference type="SAM" id="MobiDB-lite"/>
    </source>
</evidence>
<protein>
    <submittedName>
        <fullName evidence="2">Uncharacterized protein</fullName>
    </submittedName>
</protein>
<evidence type="ECO:0000313" key="3">
    <source>
        <dbReference type="Proteomes" id="UP000198775"/>
    </source>
</evidence>
<dbReference type="RefSeq" id="WP_139203486.1">
    <property type="nucleotide sequence ID" value="NZ_FOCX01000009.1"/>
</dbReference>
<feature type="region of interest" description="Disordered" evidence="1">
    <location>
        <begin position="17"/>
        <end position="37"/>
    </location>
</feature>
<reference evidence="3" key="1">
    <citation type="submission" date="2016-10" db="EMBL/GenBank/DDBJ databases">
        <authorList>
            <person name="Varghese N."/>
            <person name="Submissions S."/>
        </authorList>
    </citation>
    <scope>NUCLEOTIDE SEQUENCE [LARGE SCALE GENOMIC DNA]</scope>
    <source>
        <strain evidence="3">IBRC-M 10043</strain>
    </source>
</reference>
<evidence type="ECO:0000313" key="2">
    <source>
        <dbReference type="EMBL" id="SEO18863.1"/>
    </source>
</evidence>
<gene>
    <name evidence="2" type="ORF">SAMN05216388_100962</name>
</gene>
<dbReference type="AlphaFoldDB" id="A0A1H8MNN5"/>
<dbReference type="OrthoDB" id="373052at2157"/>
<proteinExistence type="predicted"/>
<organism evidence="2 3">
    <name type="scientific">Halorientalis persicus</name>
    <dbReference type="NCBI Taxonomy" id="1367881"/>
    <lineage>
        <taxon>Archaea</taxon>
        <taxon>Methanobacteriati</taxon>
        <taxon>Methanobacteriota</taxon>
        <taxon>Stenosarchaea group</taxon>
        <taxon>Halobacteria</taxon>
        <taxon>Halobacteriales</taxon>
        <taxon>Haloarculaceae</taxon>
        <taxon>Halorientalis</taxon>
    </lineage>
</organism>
<accession>A0A1H8MNN5</accession>